<accession>A0ABV8J5B1</accession>
<dbReference type="InterPro" id="IPR011044">
    <property type="entry name" value="Quino_amine_DH_bsu"/>
</dbReference>
<evidence type="ECO:0000313" key="4">
    <source>
        <dbReference type="Proteomes" id="UP001595867"/>
    </source>
</evidence>
<keyword evidence="2" id="KW-0812">Transmembrane</keyword>
<keyword evidence="4" id="KW-1185">Reference proteome</keyword>
<keyword evidence="2" id="KW-1133">Transmembrane helix</keyword>
<name>A0ABV8J5B1_9ACTN</name>
<dbReference type="RefSeq" id="WP_378072614.1">
    <property type="nucleotide sequence ID" value="NZ_JBHSBL010000028.1"/>
</dbReference>
<evidence type="ECO:0000313" key="3">
    <source>
        <dbReference type="EMBL" id="MFC4071744.1"/>
    </source>
</evidence>
<proteinExistence type="predicted"/>
<dbReference type="Proteomes" id="UP001595867">
    <property type="component" value="Unassembled WGS sequence"/>
</dbReference>
<evidence type="ECO:0000256" key="2">
    <source>
        <dbReference type="SAM" id="Phobius"/>
    </source>
</evidence>
<feature type="region of interest" description="Disordered" evidence="1">
    <location>
        <begin position="154"/>
        <end position="173"/>
    </location>
</feature>
<evidence type="ECO:0000256" key="1">
    <source>
        <dbReference type="SAM" id="MobiDB-lite"/>
    </source>
</evidence>
<dbReference type="EMBL" id="JBHSBL010000028">
    <property type="protein sequence ID" value="MFC4071744.1"/>
    <property type="molecule type" value="Genomic_DNA"/>
</dbReference>
<reference evidence="4" key="1">
    <citation type="journal article" date="2019" name="Int. J. Syst. Evol. Microbiol.">
        <title>The Global Catalogue of Microorganisms (GCM) 10K type strain sequencing project: providing services to taxonomists for standard genome sequencing and annotation.</title>
        <authorList>
            <consortium name="The Broad Institute Genomics Platform"/>
            <consortium name="The Broad Institute Genome Sequencing Center for Infectious Disease"/>
            <person name="Wu L."/>
            <person name="Ma J."/>
        </authorList>
    </citation>
    <scope>NUCLEOTIDE SEQUENCE [LARGE SCALE GENOMIC DNA]</scope>
    <source>
        <strain evidence="4">TBRC 5832</strain>
    </source>
</reference>
<protein>
    <recommendedName>
        <fullName evidence="5">WD40 repeat domain-containing protein</fullName>
    </recommendedName>
</protein>
<evidence type="ECO:0008006" key="5">
    <source>
        <dbReference type="Google" id="ProtNLM"/>
    </source>
</evidence>
<dbReference type="SUPFAM" id="SSF50969">
    <property type="entry name" value="YVTN repeat-like/Quinoprotein amine dehydrogenase"/>
    <property type="match status" value="1"/>
</dbReference>
<sequence length="406" mass="43041">MTADRLTELFEETAADVAAPALAATAWATARRVRRRRQVLASVAAFAAVVAATVPLRDRGDHIDPAPPAPSVSPVTPGVDVMPEKPATKSLAPLPATFAIPADVRKLSEHPVDRAVAVVQHHTWEQLDQSMRPLYVIDVMGQWTVVDVGDLTRTRDESGNEADPLRSTALSPDGRRVAVPQPEALVVIDLPAGKAHRIPLPGLNEQVMWSGDATVFVGQGSVGVTRVDWATGTVSAEPAAMNAWIGGGSRDAAADIAEFVVAGLDRKVRVWRPGDATPVREVPVDLTVVRPEGYGINQWYGAAVPDGAGRIAAAAWGDHVPPSGPGNYGGVQMLTVVDSTTGRVDRLLDLGAGRSKVCCDILDWLDDRTVLAHTDKEGLITWDIRTGEITRITAGPIGVTLSVRLG</sequence>
<gene>
    <name evidence="3" type="ORF">ACFO0C_42985</name>
</gene>
<comment type="caution">
    <text evidence="3">The sequence shown here is derived from an EMBL/GenBank/DDBJ whole genome shotgun (WGS) entry which is preliminary data.</text>
</comment>
<keyword evidence="2" id="KW-0472">Membrane</keyword>
<feature type="transmembrane region" description="Helical" evidence="2">
    <location>
        <begin position="39"/>
        <end position="56"/>
    </location>
</feature>
<organism evidence="3 4">
    <name type="scientific">Actinoplanes subglobosus</name>
    <dbReference type="NCBI Taxonomy" id="1547892"/>
    <lineage>
        <taxon>Bacteria</taxon>
        <taxon>Bacillati</taxon>
        <taxon>Actinomycetota</taxon>
        <taxon>Actinomycetes</taxon>
        <taxon>Micromonosporales</taxon>
        <taxon>Micromonosporaceae</taxon>
        <taxon>Actinoplanes</taxon>
    </lineage>
</organism>